<accession>A0AAN5I7E4</accession>
<dbReference type="Proteomes" id="UP001328107">
    <property type="component" value="Unassembled WGS sequence"/>
</dbReference>
<evidence type="ECO:0000313" key="4">
    <source>
        <dbReference type="Proteomes" id="UP001328107"/>
    </source>
</evidence>
<dbReference type="Gene3D" id="3.30.710.10">
    <property type="entry name" value="Potassium Channel Kv1.1, Chain A"/>
    <property type="match status" value="1"/>
</dbReference>
<proteinExistence type="predicted"/>
<dbReference type="EMBL" id="BTRK01000005">
    <property type="protein sequence ID" value="GMR55317.1"/>
    <property type="molecule type" value="Genomic_DNA"/>
</dbReference>
<reference evidence="4" key="1">
    <citation type="submission" date="2022-10" db="EMBL/GenBank/DDBJ databases">
        <title>Genome assembly of Pristionchus species.</title>
        <authorList>
            <person name="Yoshida K."/>
            <person name="Sommer R.J."/>
        </authorList>
    </citation>
    <scope>NUCLEOTIDE SEQUENCE [LARGE SCALE GENOMIC DNA]</scope>
    <source>
        <strain evidence="4">RS5460</strain>
    </source>
</reference>
<feature type="compositionally biased region" description="Basic and acidic residues" evidence="1">
    <location>
        <begin position="1"/>
        <end position="19"/>
    </location>
</feature>
<dbReference type="PROSITE" id="PS50097">
    <property type="entry name" value="BTB"/>
    <property type="match status" value="1"/>
</dbReference>
<evidence type="ECO:0000259" key="2">
    <source>
        <dbReference type="PROSITE" id="PS50097"/>
    </source>
</evidence>
<feature type="non-terminal residue" evidence="3">
    <location>
        <position position="93"/>
    </location>
</feature>
<dbReference type="PANTHER" id="PTHR22744:SF14">
    <property type="entry name" value="BTB DOMAIN-CONTAINING PROTEIN-RELATED"/>
    <property type="match status" value="1"/>
</dbReference>
<feature type="domain" description="BTB" evidence="2">
    <location>
        <begin position="59"/>
        <end position="93"/>
    </location>
</feature>
<organism evidence="3 4">
    <name type="scientific">Pristionchus mayeri</name>
    <dbReference type="NCBI Taxonomy" id="1317129"/>
    <lineage>
        <taxon>Eukaryota</taxon>
        <taxon>Metazoa</taxon>
        <taxon>Ecdysozoa</taxon>
        <taxon>Nematoda</taxon>
        <taxon>Chromadorea</taxon>
        <taxon>Rhabditida</taxon>
        <taxon>Rhabditina</taxon>
        <taxon>Diplogasteromorpha</taxon>
        <taxon>Diplogasteroidea</taxon>
        <taxon>Neodiplogasteridae</taxon>
        <taxon>Pristionchus</taxon>
    </lineage>
</organism>
<dbReference type="InterPro" id="IPR000210">
    <property type="entry name" value="BTB/POZ_dom"/>
</dbReference>
<comment type="caution">
    <text evidence="3">The sequence shown here is derived from an EMBL/GenBank/DDBJ whole genome shotgun (WGS) entry which is preliminary data.</text>
</comment>
<keyword evidence="4" id="KW-1185">Reference proteome</keyword>
<dbReference type="CDD" id="cd18186">
    <property type="entry name" value="BTB_POZ_ZBTB_KLHL-like"/>
    <property type="match status" value="1"/>
</dbReference>
<evidence type="ECO:0000256" key="1">
    <source>
        <dbReference type="SAM" id="MobiDB-lite"/>
    </source>
</evidence>
<dbReference type="PANTHER" id="PTHR22744">
    <property type="entry name" value="HELIX LOOP HELIX PROTEIN 21-RELATED"/>
    <property type="match status" value="1"/>
</dbReference>
<protein>
    <recommendedName>
        <fullName evidence="2">BTB domain-containing protein</fullName>
    </recommendedName>
</protein>
<dbReference type="Pfam" id="PF00651">
    <property type="entry name" value="BTB"/>
    <property type="match status" value="1"/>
</dbReference>
<sequence>LSRMTDNSRMDRIQQELKKKRDTHKRVTVREESEKCNKEGFEWGSQSFADFLSAPNRRSDVILKIGEKRLHVSKEILAIQSPVLETLFFGDFA</sequence>
<gene>
    <name evidence="3" type="ORF">PMAYCL1PPCAC_25512</name>
</gene>
<dbReference type="AlphaFoldDB" id="A0AAN5I7E4"/>
<dbReference type="InterPro" id="IPR011333">
    <property type="entry name" value="SKP1/BTB/POZ_sf"/>
</dbReference>
<name>A0AAN5I7E4_9BILA</name>
<dbReference type="SUPFAM" id="SSF54695">
    <property type="entry name" value="POZ domain"/>
    <property type="match status" value="1"/>
</dbReference>
<feature type="region of interest" description="Disordered" evidence="1">
    <location>
        <begin position="1"/>
        <end position="31"/>
    </location>
</feature>
<evidence type="ECO:0000313" key="3">
    <source>
        <dbReference type="EMBL" id="GMR55317.1"/>
    </source>
</evidence>
<feature type="non-terminal residue" evidence="3">
    <location>
        <position position="1"/>
    </location>
</feature>